<comment type="caution">
    <text evidence="6">The sequence shown here is derived from an EMBL/GenBank/DDBJ whole genome shotgun (WGS) entry which is preliminary data.</text>
</comment>
<evidence type="ECO:0000256" key="1">
    <source>
        <dbReference type="ARBA" id="ARBA00023125"/>
    </source>
</evidence>
<keyword evidence="1 3" id="KW-0238">DNA-binding</keyword>
<dbReference type="Pfam" id="PF00072">
    <property type="entry name" value="Response_reg"/>
    <property type="match status" value="1"/>
</dbReference>
<dbReference type="GO" id="GO:0032993">
    <property type="term" value="C:protein-DNA complex"/>
    <property type="evidence" value="ECO:0007669"/>
    <property type="project" value="TreeGrafter"/>
</dbReference>
<evidence type="ECO:0000256" key="3">
    <source>
        <dbReference type="PROSITE-ProRule" id="PRU01091"/>
    </source>
</evidence>
<dbReference type="SUPFAM" id="SSF46894">
    <property type="entry name" value="C-terminal effector domain of the bipartite response regulators"/>
    <property type="match status" value="1"/>
</dbReference>
<organism evidence="6 7">
    <name type="scientific">Microbispora catharanthi</name>
    <dbReference type="NCBI Taxonomy" id="1712871"/>
    <lineage>
        <taxon>Bacteria</taxon>
        <taxon>Bacillati</taxon>
        <taxon>Actinomycetota</taxon>
        <taxon>Actinomycetes</taxon>
        <taxon>Streptosporangiales</taxon>
        <taxon>Streptosporangiaceae</taxon>
        <taxon>Microbispora</taxon>
    </lineage>
</organism>
<dbReference type="PANTHER" id="PTHR48111:SF36">
    <property type="entry name" value="TRANSCRIPTIONAL REGULATORY PROTEIN CUTR"/>
    <property type="match status" value="1"/>
</dbReference>
<reference evidence="6 7" key="1">
    <citation type="submission" date="2019-10" db="EMBL/GenBank/DDBJ databases">
        <title>Nonomuraea sp. nov., isolated from Phyllanthus amarus.</title>
        <authorList>
            <person name="Klykleung N."/>
            <person name="Tanasupawat S."/>
        </authorList>
    </citation>
    <scope>NUCLEOTIDE SEQUENCE [LARGE SCALE GENOMIC DNA]</scope>
    <source>
        <strain evidence="6 7">CR1-09</strain>
    </source>
</reference>
<gene>
    <name evidence="6" type="ORF">FH610_002800</name>
</gene>
<evidence type="ECO:0000259" key="5">
    <source>
        <dbReference type="PROSITE" id="PS51755"/>
    </source>
</evidence>
<feature type="domain" description="Response regulatory" evidence="4">
    <location>
        <begin position="2"/>
        <end position="116"/>
    </location>
</feature>
<dbReference type="Pfam" id="PF00486">
    <property type="entry name" value="Trans_reg_C"/>
    <property type="match status" value="1"/>
</dbReference>
<dbReference type="RefSeq" id="WP_139572587.1">
    <property type="nucleotide sequence ID" value="NZ_VDMA02000001.1"/>
</dbReference>
<sequence length="216" mass="23271">MRVLLIEDEVLLAEQVADGLRDQGMAVDLAADGLDGLHKAGANRYDVVVLDRDLPLVHGDQVCTALAAGGGDARILMLTAAGEAADRVAGLTLGADDYLPKPFVFDELVLRIRALARRANNAPRVLRRAGLTFDTARRVVTRDGRVIPLTTKEMAVLEILMGADGAVVSAEDLLERAWDEHADPFTATVRVTIARMRRKLGDPPLIETVVGAGYRL</sequence>
<dbReference type="InterPro" id="IPR011006">
    <property type="entry name" value="CheY-like_superfamily"/>
</dbReference>
<dbReference type="GO" id="GO:0000976">
    <property type="term" value="F:transcription cis-regulatory region binding"/>
    <property type="evidence" value="ECO:0007669"/>
    <property type="project" value="TreeGrafter"/>
</dbReference>
<dbReference type="GO" id="GO:0005829">
    <property type="term" value="C:cytosol"/>
    <property type="evidence" value="ECO:0007669"/>
    <property type="project" value="TreeGrafter"/>
</dbReference>
<dbReference type="GO" id="GO:0006355">
    <property type="term" value="P:regulation of DNA-templated transcription"/>
    <property type="evidence" value="ECO:0007669"/>
    <property type="project" value="InterPro"/>
</dbReference>
<dbReference type="InterPro" id="IPR016032">
    <property type="entry name" value="Sig_transdc_resp-reg_C-effctor"/>
</dbReference>
<dbReference type="InterPro" id="IPR001789">
    <property type="entry name" value="Sig_transdc_resp-reg_receiver"/>
</dbReference>
<protein>
    <submittedName>
        <fullName evidence="6">Response regulator</fullName>
    </submittedName>
</protein>
<dbReference type="PANTHER" id="PTHR48111">
    <property type="entry name" value="REGULATOR OF RPOS"/>
    <property type="match status" value="1"/>
</dbReference>
<dbReference type="Gene3D" id="6.10.250.690">
    <property type="match status" value="1"/>
</dbReference>
<keyword evidence="7" id="KW-1185">Reference proteome</keyword>
<proteinExistence type="predicted"/>
<dbReference type="CDD" id="cd00383">
    <property type="entry name" value="trans_reg_C"/>
    <property type="match status" value="1"/>
</dbReference>
<dbReference type="EMBL" id="VDMA02000001">
    <property type="protein sequence ID" value="KAB8188066.1"/>
    <property type="molecule type" value="Genomic_DNA"/>
</dbReference>
<accession>A0A5N6C5H4</accession>
<evidence type="ECO:0000313" key="7">
    <source>
        <dbReference type="Proteomes" id="UP000313066"/>
    </source>
</evidence>
<dbReference type="AlphaFoldDB" id="A0A5N6C5H4"/>
<dbReference type="SMART" id="SM00448">
    <property type="entry name" value="REC"/>
    <property type="match status" value="1"/>
</dbReference>
<evidence type="ECO:0000313" key="6">
    <source>
        <dbReference type="EMBL" id="KAB8188066.1"/>
    </source>
</evidence>
<dbReference type="PROSITE" id="PS51755">
    <property type="entry name" value="OMPR_PHOB"/>
    <property type="match status" value="1"/>
</dbReference>
<name>A0A5N6C5H4_9ACTN</name>
<dbReference type="SMART" id="SM00862">
    <property type="entry name" value="Trans_reg_C"/>
    <property type="match status" value="1"/>
</dbReference>
<dbReference type="InterPro" id="IPR001867">
    <property type="entry name" value="OmpR/PhoB-type_DNA-bd"/>
</dbReference>
<dbReference type="SUPFAM" id="SSF52172">
    <property type="entry name" value="CheY-like"/>
    <property type="match status" value="1"/>
</dbReference>
<dbReference type="Gene3D" id="3.40.50.2300">
    <property type="match status" value="1"/>
</dbReference>
<dbReference type="Proteomes" id="UP000313066">
    <property type="component" value="Unassembled WGS sequence"/>
</dbReference>
<dbReference type="GO" id="GO:0000156">
    <property type="term" value="F:phosphorelay response regulator activity"/>
    <property type="evidence" value="ECO:0007669"/>
    <property type="project" value="TreeGrafter"/>
</dbReference>
<dbReference type="Gene3D" id="1.10.10.10">
    <property type="entry name" value="Winged helix-like DNA-binding domain superfamily/Winged helix DNA-binding domain"/>
    <property type="match status" value="1"/>
</dbReference>
<dbReference type="InterPro" id="IPR039420">
    <property type="entry name" value="WalR-like"/>
</dbReference>
<dbReference type="PROSITE" id="PS50110">
    <property type="entry name" value="RESPONSE_REGULATORY"/>
    <property type="match status" value="1"/>
</dbReference>
<evidence type="ECO:0000256" key="2">
    <source>
        <dbReference type="PROSITE-ProRule" id="PRU00169"/>
    </source>
</evidence>
<feature type="DNA-binding region" description="OmpR/PhoB-type" evidence="3">
    <location>
        <begin position="123"/>
        <end position="216"/>
    </location>
</feature>
<feature type="modified residue" description="4-aspartylphosphate" evidence="2">
    <location>
        <position position="51"/>
    </location>
</feature>
<feature type="domain" description="OmpR/PhoB-type" evidence="5">
    <location>
        <begin position="123"/>
        <end position="216"/>
    </location>
</feature>
<evidence type="ECO:0000259" key="4">
    <source>
        <dbReference type="PROSITE" id="PS50110"/>
    </source>
</evidence>
<keyword evidence="2" id="KW-0597">Phosphoprotein</keyword>
<dbReference type="InterPro" id="IPR036388">
    <property type="entry name" value="WH-like_DNA-bd_sf"/>
</dbReference>